<evidence type="ECO:0000313" key="2">
    <source>
        <dbReference type="Proteomes" id="UP000030853"/>
    </source>
</evidence>
<comment type="caution">
    <text evidence="1">The sequence shown here is derived from an EMBL/GenBank/DDBJ whole genome shotgun (WGS) entry which is preliminary data.</text>
</comment>
<organism evidence="1 2">
    <name type="scientific">Pantoea rodasii</name>
    <dbReference type="NCBI Taxonomy" id="1076549"/>
    <lineage>
        <taxon>Bacteria</taxon>
        <taxon>Pseudomonadati</taxon>
        <taxon>Pseudomonadota</taxon>
        <taxon>Gammaproteobacteria</taxon>
        <taxon>Enterobacterales</taxon>
        <taxon>Erwiniaceae</taxon>
        <taxon>Pantoea</taxon>
    </lineage>
</organism>
<name>A0A0B1REG7_9GAMM</name>
<dbReference type="Pfam" id="PF06288">
    <property type="entry name" value="DUF1040"/>
    <property type="match status" value="1"/>
</dbReference>
<sequence length="91" mass="10458">MKYHRLNELLELLQPAWQKESDLNLLAFLQKLAQESGFSGPLSELTDDVLIYHLKMRDADSHAEIPGLKKDHEVDFKTALLRARGVIKDDE</sequence>
<dbReference type="EMBL" id="JTJJ01000012">
    <property type="protein sequence ID" value="KHJ69582.1"/>
    <property type="molecule type" value="Genomic_DNA"/>
</dbReference>
<dbReference type="InterPro" id="IPR038134">
    <property type="entry name" value="YihD_sf"/>
</dbReference>
<accession>A0A0B1REG7</accession>
<dbReference type="Gene3D" id="1.10.1580.20">
    <property type="entry name" value="Protein of unknown function DUF1040"/>
    <property type="match status" value="1"/>
</dbReference>
<dbReference type="InterPro" id="IPR009383">
    <property type="entry name" value="DUF1040"/>
</dbReference>
<proteinExistence type="predicted"/>
<dbReference type="Proteomes" id="UP000030853">
    <property type="component" value="Unassembled WGS sequence"/>
</dbReference>
<evidence type="ECO:0000313" key="1">
    <source>
        <dbReference type="EMBL" id="KHJ69582.1"/>
    </source>
</evidence>
<gene>
    <name evidence="1" type="ORF">QU24_02405</name>
</gene>
<dbReference type="AlphaFoldDB" id="A0A0B1REG7"/>
<dbReference type="RefSeq" id="WP_039328039.1">
    <property type="nucleotide sequence ID" value="NZ_JTJJ01000012.1"/>
</dbReference>
<protein>
    <recommendedName>
        <fullName evidence="3">DUF1040 domain-containing protein</fullName>
    </recommendedName>
</protein>
<evidence type="ECO:0008006" key="3">
    <source>
        <dbReference type="Google" id="ProtNLM"/>
    </source>
</evidence>
<reference evidence="1 2" key="1">
    <citation type="submission" date="2014-11" db="EMBL/GenBank/DDBJ databases">
        <title>Genome sequencing of Pantoea rodasii ND03.</title>
        <authorList>
            <person name="Muhamad Yunos N.Y."/>
            <person name="Chan K.-G."/>
        </authorList>
    </citation>
    <scope>NUCLEOTIDE SEQUENCE [LARGE SCALE GENOMIC DNA]</scope>
    <source>
        <strain evidence="1 2">ND03</strain>
    </source>
</reference>